<gene>
    <name evidence="2" type="ORF">CYMTET_39880</name>
</gene>
<evidence type="ECO:0000256" key="1">
    <source>
        <dbReference type="SAM" id="MobiDB-lite"/>
    </source>
</evidence>
<dbReference type="EMBL" id="LGRX02026518">
    <property type="protein sequence ID" value="KAK3250755.1"/>
    <property type="molecule type" value="Genomic_DNA"/>
</dbReference>
<evidence type="ECO:0000313" key="3">
    <source>
        <dbReference type="Proteomes" id="UP001190700"/>
    </source>
</evidence>
<feature type="compositionally biased region" description="Basic and acidic residues" evidence="1">
    <location>
        <begin position="101"/>
        <end position="110"/>
    </location>
</feature>
<name>A0AAE0CB97_9CHLO</name>
<keyword evidence="3" id="KW-1185">Reference proteome</keyword>
<reference evidence="2 3" key="1">
    <citation type="journal article" date="2015" name="Genome Biol. Evol.">
        <title>Comparative Genomics of a Bacterivorous Green Alga Reveals Evolutionary Causalities and Consequences of Phago-Mixotrophic Mode of Nutrition.</title>
        <authorList>
            <person name="Burns J.A."/>
            <person name="Paasch A."/>
            <person name="Narechania A."/>
            <person name="Kim E."/>
        </authorList>
    </citation>
    <scope>NUCLEOTIDE SEQUENCE [LARGE SCALE GENOMIC DNA]</scope>
    <source>
        <strain evidence="2 3">PLY_AMNH</strain>
    </source>
</reference>
<dbReference type="AlphaFoldDB" id="A0AAE0CB97"/>
<sequence>MAATATFGGHAPPQEGEANPIVNELPEFEPMDYYQTPVTARPEPGEVLQSPEFLMFETPEVELEHPPEEEEEGGEAPRVQIPLAPPKGEAKRKKVSFAKQQKKDTEKSSH</sequence>
<evidence type="ECO:0000313" key="2">
    <source>
        <dbReference type="EMBL" id="KAK3250755.1"/>
    </source>
</evidence>
<proteinExistence type="predicted"/>
<feature type="region of interest" description="Disordered" evidence="1">
    <location>
        <begin position="57"/>
        <end position="110"/>
    </location>
</feature>
<feature type="region of interest" description="Disordered" evidence="1">
    <location>
        <begin position="1"/>
        <end position="25"/>
    </location>
</feature>
<comment type="caution">
    <text evidence="2">The sequence shown here is derived from an EMBL/GenBank/DDBJ whole genome shotgun (WGS) entry which is preliminary data.</text>
</comment>
<accession>A0AAE0CB97</accession>
<protein>
    <submittedName>
        <fullName evidence="2">Uncharacterized protein</fullName>
    </submittedName>
</protein>
<organism evidence="2 3">
    <name type="scientific">Cymbomonas tetramitiformis</name>
    <dbReference type="NCBI Taxonomy" id="36881"/>
    <lineage>
        <taxon>Eukaryota</taxon>
        <taxon>Viridiplantae</taxon>
        <taxon>Chlorophyta</taxon>
        <taxon>Pyramimonadophyceae</taxon>
        <taxon>Pyramimonadales</taxon>
        <taxon>Pyramimonadaceae</taxon>
        <taxon>Cymbomonas</taxon>
    </lineage>
</organism>
<dbReference type="Proteomes" id="UP001190700">
    <property type="component" value="Unassembled WGS sequence"/>
</dbReference>